<keyword evidence="3 6" id="KW-0812">Transmembrane</keyword>
<evidence type="ECO:0000256" key="2">
    <source>
        <dbReference type="ARBA" id="ARBA00022475"/>
    </source>
</evidence>
<evidence type="ECO:0000313" key="8">
    <source>
        <dbReference type="Proteomes" id="UP000502136"/>
    </source>
</evidence>
<feature type="transmembrane region" description="Helical" evidence="6">
    <location>
        <begin position="42"/>
        <end position="66"/>
    </location>
</feature>
<dbReference type="RefSeq" id="WP_168908414.1">
    <property type="nucleotide sequence ID" value="NZ_CP051428.1"/>
</dbReference>
<dbReference type="InterPro" id="IPR014249">
    <property type="entry name" value="Spore_V_B"/>
</dbReference>
<dbReference type="NCBIfam" id="TIGR02900">
    <property type="entry name" value="spore_V_B"/>
    <property type="match status" value="1"/>
</dbReference>
<feature type="transmembrane region" description="Helical" evidence="6">
    <location>
        <begin position="458"/>
        <end position="476"/>
    </location>
</feature>
<gene>
    <name evidence="7" type="primary">spoVB</name>
    <name evidence="7" type="ORF">HGI30_15685</name>
</gene>
<evidence type="ECO:0000313" key="7">
    <source>
        <dbReference type="EMBL" id="QJC52863.1"/>
    </source>
</evidence>
<comment type="subcellular location">
    <subcellularLocation>
        <location evidence="1">Cell membrane</location>
        <topology evidence="1">Multi-pass membrane protein</topology>
    </subcellularLocation>
</comment>
<keyword evidence="4 6" id="KW-1133">Transmembrane helix</keyword>
<dbReference type="InterPro" id="IPR002797">
    <property type="entry name" value="Polysacc_synth"/>
</dbReference>
<evidence type="ECO:0000256" key="6">
    <source>
        <dbReference type="SAM" id="Phobius"/>
    </source>
</evidence>
<evidence type="ECO:0000256" key="3">
    <source>
        <dbReference type="ARBA" id="ARBA00022692"/>
    </source>
</evidence>
<feature type="transmembrane region" description="Helical" evidence="6">
    <location>
        <begin position="156"/>
        <end position="176"/>
    </location>
</feature>
<feature type="transmembrane region" description="Helical" evidence="6">
    <location>
        <begin position="488"/>
        <end position="509"/>
    </location>
</feature>
<protein>
    <submittedName>
        <fullName evidence="7">Stage V sporulation protein B</fullName>
    </submittedName>
</protein>
<dbReference type="InterPro" id="IPR024923">
    <property type="entry name" value="PG_synth_SpoVB"/>
</dbReference>
<dbReference type="InterPro" id="IPR050833">
    <property type="entry name" value="Poly_Biosynth_Transport"/>
</dbReference>
<dbReference type="Pfam" id="PF01943">
    <property type="entry name" value="Polysacc_synt"/>
    <property type="match status" value="1"/>
</dbReference>
<feature type="transmembrane region" description="Helical" evidence="6">
    <location>
        <begin position="365"/>
        <end position="384"/>
    </location>
</feature>
<name>A0A6H2GZK2_9BACL</name>
<dbReference type="PANTHER" id="PTHR30250">
    <property type="entry name" value="PST FAMILY PREDICTED COLANIC ACID TRANSPORTER"/>
    <property type="match status" value="1"/>
</dbReference>
<keyword evidence="2" id="KW-1003">Cell membrane</keyword>
<feature type="transmembrane region" description="Helical" evidence="6">
    <location>
        <begin position="12"/>
        <end position="30"/>
    </location>
</feature>
<reference evidence="7 8" key="1">
    <citation type="submission" date="2020-04" db="EMBL/GenBank/DDBJ databases">
        <title>Novel Paenibacillus strain UniB2 isolated from commercial digestive syrup.</title>
        <authorList>
            <person name="Thorat V."/>
            <person name="Kirdat K."/>
            <person name="Tiwarekar B."/>
            <person name="Yadav A."/>
        </authorList>
    </citation>
    <scope>NUCLEOTIDE SEQUENCE [LARGE SCALE GENOMIC DNA]</scope>
    <source>
        <strain evidence="7 8">UniB2</strain>
    </source>
</reference>
<feature type="transmembrane region" description="Helical" evidence="6">
    <location>
        <begin position="290"/>
        <end position="314"/>
    </location>
</feature>
<dbReference type="Proteomes" id="UP000502136">
    <property type="component" value="Chromosome"/>
</dbReference>
<proteinExistence type="predicted"/>
<sequence>MTKQTFIKGAMILLAAGVVNRILGFVPRIALPRVIGAEGVGLYQLCYPFLGVLLTLITGGIPVAVAKWVAEAESQGSGARVRQIFRAAMGLTVALALLMTSVMLLSAKWITTQVLTDPRVYEAFLVMAPMLLLIGVSSVYRGYFQGKQNMIPTAQSQVVETVLRIAAQLTLAALLLPMGLQWAAAGAMMGTVIGEVAALLVMLHHARKDARDRTGLKAPAAEVAVPLEPLPPGRAPVLRRLLRLSVPITGSRLVGSLSYLLESILTARSLAAAGIATGAATAQYGALQGMIIPLLLLPTALTYSLSVSLVPSLSAAAARGDRAAIHLRLHQSLRLALVSGAPFVVIMGLLAEPLCRILYDHAEIAPLLALLAPVGIFIYLQGPLQAALQALDKPGTALLNTSIGAAVKLYLIVELASRPELGIYGAVIAISVNIALVTLLHGISVLRISGFRMQLPDFIKVGAAMVIMGAACRWIMSHHPLTLEWLGLALACAVSALLYLALMAVMGIINRHDLRRIPGIGRWFG</sequence>
<keyword evidence="5 6" id="KW-0472">Membrane</keyword>
<dbReference type="CDD" id="cd13124">
    <property type="entry name" value="MATE_SpoVB_like"/>
    <property type="match status" value="1"/>
</dbReference>
<feature type="transmembrane region" description="Helical" evidence="6">
    <location>
        <begin position="87"/>
        <end position="111"/>
    </location>
</feature>
<evidence type="ECO:0000256" key="1">
    <source>
        <dbReference type="ARBA" id="ARBA00004651"/>
    </source>
</evidence>
<accession>A0A6H2GZK2</accession>
<feature type="transmembrane region" description="Helical" evidence="6">
    <location>
        <begin position="182"/>
        <end position="203"/>
    </location>
</feature>
<feature type="transmembrane region" description="Helical" evidence="6">
    <location>
        <begin position="396"/>
        <end position="417"/>
    </location>
</feature>
<evidence type="ECO:0000256" key="4">
    <source>
        <dbReference type="ARBA" id="ARBA00022989"/>
    </source>
</evidence>
<feature type="transmembrane region" description="Helical" evidence="6">
    <location>
        <begin position="423"/>
        <end position="446"/>
    </location>
</feature>
<dbReference type="PIRSF" id="PIRSF038958">
    <property type="entry name" value="PG_synth_SpoVB"/>
    <property type="match status" value="1"/>
</dbReference>
<organism evidence="7 8">
    <name type="scientific">Paenibacillus albicereus</name>
    <dbReference type="NCBI Taxonomy" id="2726185"/>
    <lineage>
        <taxon>Bacteria</taxon>
        <taxon>Bacillati</taxon>
        <taxon>Bacillota</taxon>
        <taxon>Bacilli</taxon>
        <taxon>Bacillales</taxon>
        <taxon>Paenibacillaceae</taxon>
        <taxon>Paenibacillus</taxon>
    </lineage>
</organism>
<evidence type="ECO:0000256" key="5">
    <source>
        <dbReference type="ARBA" id="ARBA00023136"/>
    </source>
</evidence>
<feature type="transmembrane region" description="Helical" evidence="6">
    <location>
        <begin position="123"/>
        <end position="144"/>
    </location>
</feature>
<dbReference type="KEGG" id="palr:HGI30_15685"/>
<feature type="transmembrane region" description="Helical" evidence="6">
    <location>
        <begin position="335"/>
        <end position="359"/>
    </location>
</feature>
<dbReference type="PANTHER" id="PTHR30250:SF24">
    <property type="entry name" value="STAGE V SPORULATION PROTEIN B"/>
    <property type="match status" value="1"/>
</dbReference>
<dbReference type="AlphaFoldDB" id="A0A6H2GZK2"/>
<keyword evidence="8" id="KW-1185">Reference proteome</keyword>
<dbReference type="EMBL" id="CP051428">
    <property type="protein sequence ID" value="QJC52863.1"/>
    <property type="molecule type" value="Genomic_DNA"/>
</dbReference>
<dbReference type="GO" id="GO:0005886">
    <property type="term" value="C:plasma membrane"/>
    <property type="evidence" value="ECO:0007669"/>
    <property type="project" value="UniProtKB-SubCell"/>
</dbReference>